<protein>
    <submittedName>
        <fullName evidence="1">Genome sequencing data, contig C328</fullName>
    </submittedName>
</protein>
<dbReference type="HOGENOM" id="CLU_159819_0_0_0"/>
<dbReference type="STRING" id="1499966.U14_01572"/>
<sequence length="124" mass="14688">MFVEAYFDILQRVIRECGYIQSSRITTDKRSDYIGFFKADIYFADGSVLFVREFVFTKIELVKDMYAYHYQDAEGHLIFRYDNTRHFPQFPTFPHHKHLAAEAIAAPEIDFQHVLDEIEARLSP</sequence>
<evidence type="ECO:0000313" key="1">
    <source>
        <dbReference type="EMBL" id="GAK50344.1"/>
    </source>
</evidence>
<name>A0A0S6VSC9_9BACT</name>
<dbReference type="EMBL" id="DF820456">
    <property type="protein sequence ID" value="GAK50344.1"/>
    <property type="molecule type" value="Genomic_DNA"/>
</dbReference>
<organism evidence="1">
    <name type="scientific">Candidatus Moduliflexus flocculans</name>
    <dbReference type="NCBI Taxonomy" id="1499966"/>
    <lineage>
        <taxon>Bacteria</taxon>
        <taxon>Candidatus Moduliflexota</taxon>
        <taxon>Candidatus Moduliflexia</taxon>
        <taxon>Candidatus Moduliflexales</taxon>
        <taxon>Candidatus Moduliflexaceae</taxon>
    </lineage>
</organism>
<keyword evidence="2" id="KW-1185">Reference proteome</keyword>
<dbReference type="AlphaFoldDB" id="A0A0S6VSC9"/>
<dbReference type="Pfam" id="PF20126">
    <property type="entry name" value="TumE"/>
    <property type="match status" value="1"/>
</dbReference>
<dbReference type="InterPro" id="IPR045397">
    <property type="entry name" value="TumE-like"/>
</dbReference>
<proteinExistence type="predicted"/>
<accession>A0A0S6VSC9</accession>
<reference evidence="1" key="1">
    <citation type="journal article" date="2015" name="PeerJ">
        <title>First genomic representation of candidate bacterial phylum KSB3 points to enhanced environmental sensing as a trigger of wastewater bulking.</title>
        <authorList>
            <person name="Sekiguchi Y."/>
            <person name="Ohashi A."/>
            <person name="Parks D.H."/>
            <person name="Yamauchi T."/>
            <person name="Tyson G.W."/>
            <person name="Hugenholtz P."/>
        </authorList>
    </citation>
    <scope>NUCLEOTIDE SEQUENCE [LARGE SCALE GENOMIC DNA]</scope>
</reference>
<gene>
    <name evidence="1" type="ORF">U14_01572</name>
</gene>
<evidence type="ECO:0000313" key="2">
    <source>
        <dbReference type="Proteomes" id="UP000030700"/>
    </source>
</evidence>
<dbReference type="Proteomes" id="UP000030700">
    <property type="component" value="Unassembled WGS sequence"/>
</dbReference>